<evidence type="ECO:0000313" key="2">
    <source>
        <dbReference type="EMBL" id="CAL1378670.1"/>
    </source>
</evidence>
<feature type="region of interest" description="Disordered" evidence="1">
    <location>
        <begin position="1"/>
        <end position="60"/>
    </location>
</feature>
<evidence type="ECO:0000256" key="1">
    <source>
        <dbReference type="SAM" id="MobiDB-lite"/>
    </source>
</evidence>
<reference evidence="2 3" key="1">
    <citation type="submission" date="2024-04" db="EMBL/GenBank/DDBJ databases">
        <authorList>
            <person name="Fracassetti M."/>
        </authorList>
    </citation>
    <scope>NUCLEOTIDE SEQUENCE [LARGE SCALE GENOMIC DNA]</scope>
</reference>
<organism evidence="2 3">
    <name type="scientific">Linum trigynum</name>
    <dbReference type="NCBI Taxonomy" id="586398"/>
    <lineage>
        <taxon>Eukaryota</taxon>
        <taxon>Viridiplantae</taxon>
        <taxon>Streptophyta</taxon>
        <taxon>Embryophyta</taxon>
        <taxon>Tracheophyta</taxon>
        <taxon>Spermatophyta</taxon>
        <taxon>Magnoliopsida</taxon>
        <taxon>eudicotyledons</taxon>
        <taxon>Gunneridae</taxon>
        <taxon>Pentapetalae</taxon>
        <taxon>rosids</taxon>
        <taxon>fabids</taxon>
        <taxon>Malpighiales</taxon>
        <taxon>Linaceae</taxon>
        <taxon>Linum</taxon>
    </lineage>
</organism>
<sequence>MSERRGKEKSRVLGRNVTVSEWKKRQEKSDRLCEEERQEKLSRRQAVVDPPPHSHVSQLIPGINTYDDMVEVDDSSDDECDVEGDDELPFHELLFDGHPGGGSSGPGRVRVIMCLLARPMAVLLLGRYAARMGVLLRPLMGAGLHGRRRRRNRGTRRGCLQKKLQEALGISV</sequence>
<protein>
    <submittedName>
        <fullName evidence="2">Uncharacterized protein</fullName>
    </submittedName>
</protein>
<keyword evidence="3" id="KW-1185">Reference proteome</keyword>
<accession>A0AAV2DZD7</accession>
<dbReference type="AlphaFoldDB" id="A0AAV2DZD7"/>
<dbReference type="EMBL" id="OZ034816">
    <property type="protein sequence ID" value="CAL1378670.1"/>
    <property type="molecule type" value="Genomic_DNA"/>
</dbReference>
<dbReference type="Proteomes" id="UP001497516">
    <property type="component" value="Chromosome 3"/>
</dbReference>
<feature type="compositionally biased region" description="Basic and acidic residues" evidence="1">
    <location>
        <begin position="21"/>
        <end position="42"/>
    </location>
</feature>
<gene>
    <name evidence="2" type="ORF">LTRI10_LOCUS20236</name>
</gene>
<feature type="compositionally biased region" description="Basic and acidic residues" evidence="1">
    <location>
        <begin position="1"/>
        <end position="11"/>
    </location>
</feature>
<name>A0AAV2DZD7_9ROSI</name>
<evidence type="ECO:0000313" key="3">
    <source>
        <dbReference type="Proteomes" id="UP001497516"/>
    </source>
</evidence>
<proteinExistence type="predicted"/>